<evidence type="ECO:0000313" key="3">
    <source>
        <dbReference type="EMBL" id="MBK7952756.1"/>
    </source>
</evidence>
<dbReference type="EMBL" id="JADJOT010000002">
    <property type="protein sequence ID" value="MBK7952756.1"/>
    <property type="molecule type" value="Genomic_DNA"/>
</dbReference>
<accession>A0A935T707</accession>
<organism evidence="3 4">
    <name type="scientific">Candidatus Accumulibacter affinis</name>
    <dbReference type="NCBI Taxonomy" id="2954384"/>
    <lineage>
        <taxon>Bacteria</taxon>
        <taxon>Pseudomonadati</taxon>
        <taxon>Pseudomonadota</taxon>
        <taxon>Betaproteobacteria</taxon>
        <taxon>Candidatus Accumulibacter</taxon>
    </lineage>
</organism>
<dbReference type="InterPro" id="IPR011006">
    <property type="entry name" value="CheY-like_superfamily"/>
</dbReference>
<dbReference type="Proteomes" id="UP000706151">
    <property type="component" value="Unassembled WGS sequence"/>
</dbReference>
<sequence length="70" mass="7109">MREALGRLLDAAGLEYAAYASAEALLASGAVEGAGCVVSDLKLPAISGLDLLAALQARGGRHCINLDQRA</sequence>
<feature type="domain" description="Response regulatory" evidence="2">
    <location>
        <begin position="1"/>
        <end position="70"/>
    </location>
</feature>
<name>A0A935T707_9PROT</name>
<protein>
    <recommendedName>
        <fullName evidence="2">Response regulatory domain-containing protein</fullName>
    </recommendedName>
</protein>
<dbReference type="AlphaFoldDB" id="A0A935T707"/>
<feature type="modified residue" description="4-aspartylphosphate" evidence="1">
    <location>
        <position position="40"/>
    </location>
</feature>
<evidence type="ECO:0000313" key="4">
    <source>
        <dbReference type="Proteomes" id="UP000706151"/>
    </source>
</evidence>
<dbReference type="PROSITE" id="PS50110">
    <property type="entry name" value="RESPONSE_REGULATORY"/>
    <property type="match status" value="1"/>
</dbReference>
<dbReference type="GO" id="GO:0000160">
    <property type="term" value="P:phosphorelay signal transduction system"/>
    <property type="evidence" value="ECO:0007669"/>
    <property type="project" value="InterPro"/>
</dbReference>
<dbReference type="SUPFAM" id="SSF52172">
    <property type="entry name" value="CheY-like"/>
    <property type="match status" value="1"/>
</dbReference>
<evidence type="ECO:0000256" key="1">
    <source>
        <dbReference type="PROSITE-ProRule" id="PRU00169"/>
    </source>
</evidence>
<proteinExistence type="predicted"/>
<reference evidence="3 4" key="1">
    <citation type="submission" date="2020-10" db="EMBL/GenBank/DDBJ databases">
        <title>Connecting structure to function with the recovery of over 1000 high-quality activated sludge metagenome-assembled genomes encoding full-length rRNA genes using long-read sequencing.</title>
        <authorList>
            <person name="Singleton C.M."/>
            <person name="Petriglieri F."/>
            <person name="Kristensen J.M."/>
            <person name="Kirkegaard R.H."/>
            <person name="Michaelsen T.Y."/>
            <person name="Andersen M.H."/>
            <person name="Karst S.M."/>
            <person name="Dueholm M.S."/>
            <person name="Nielsen P.H."/>
            <person name="Albertsen M."/>
        </authorList>
    </citation>
    <scope>NUCLEOTIDE SEQUENCE [LARGE SCALE GENOMIC DNA]</scope>
    <source>
        <strain evidence="3">Fred_18-Q3-R57-64_BAT3C.720</strain>
    </source>
</reference>
<dbReference type="Gene3D" id="3.40.50.2300">
    <property type="match status" value="1"/>
</dbReference>
<gene>
    <name evidence="3" type="ORF">IPK02_01680</name>
</gene>
<evidence type="ECO:0000259" key="2">
    <source>
        <dbReference type="PROSITE" id="PS50110"/>
    </source>
</evidence>
<dbReference type="InterPro" id="IPR001789">
    <property type="entry name" value="Sig_transdc_resp-reg_receiver"/>
</dbReference>
<keyword evidence="1" id="KW-0597">Phosphoprotein</keyword>
<comment type="caution">
    <text evidence="3">The sequence shown here is derived from an EMBL/GenBank/DDBJ whole genome shotgun (WGS) entry which is preliminary data.</text>
</comment>